<protein>
    <submittedName>
        <fullName evidence="3">Neur_chan_LBD domain-containing protein</fullName>
    </submittedName>
</protein>
<dbReference type="WBParaSite" id="L893_g1791.t2">
    <property type="protein sequence ID" value="L893_g1791.t2"/>
    <property type="gene ID" value="L893_g1791"/>
</dbReference>
<keyword evidence="2" id="KW-1185">Reference proteome</keyword>
<evidence type="ECO:0000313" key="3">
    <source>
        <dbReference type="WBParaSite" id="L893_g1791.t2"/>
    </source>
</evidence>
<accession>A0A1I7YMT1</accession>
<proteinExistence type="predicted"/>
<sequence>MLRRLLLAFLPFIATQEVVLSSLFHNSGTSFGVEPCSYFDNITGVHYSSRHVFQPLAHTVLRPLPRSSFSFTWDSKQLRTVVFVDPPPRVSISCSGKYHFAVEMTVIAL</sequence>
<name>A0A1I7YMT1_9BILA</name>
<feature type="signal peptide" evidence="1">
    <location>
        <begin position="1"/>
        <end position="21"/>
    </location>
</feature>
<keyword evidence="1" id="KW-0732">Signal</keyword>
<reference evidence="3" key="1">
    <citation type="submission" date="2016-11" db="UniProtKB">
        <authorList>
            <consortium name="WormBaseParasite"/>
        </authorList>
    </citation>
    <scope>IDENTIFICATION</scope>
</reference>
<dbReference type="Proteomes" id="UP000095287">
    <property type="component" value="Unplaced"/>
</dbReference>
<organism evidence="2 3">
    <name type="scientific">Steinernema glaseri</name>
    <dbReference type="NCBI Taxonomy" id="37863"/>
    <lineage>
        <taxon>Eukaryota</taxon>
        <taxon>Metazoa</taxon>
        <taxon>Ecdysozoa</taxon>
        <taxon>Nematoda</taxon>
        <taxon>Chromadorea</taxon>
        <taxon>Rhabditida</taxon>
        <taxon>Tylenchina</taxon>
        <taxon>Panagrolaimomorpha</taxon>
        <taxon>Strongyloidoidea</taxon>
        <taxon>Steinernematidae</taxon>
        <taxon>Steinernema</taxon>
    </lineage>
</organism>
<evidence type="ECO:0000313" key="2">
    <source>
        <dbReference type="Proteomes" id="UP000095287"/>
    </source>
</evidence>
<feature type="chain" id="PRO_5009312379" evidence="1">
    <location>
        <begin position="22"/>
        <end position="109"/>
    </location>
</feature>
<evidence type="ECO:0000256" key="1">
    <source>
        <dbReference type="SAM" id="SignalP"/>
    </source>
</evidence>
<dbReference type="AlphaFoldDB" id="A0A1I7YMT1"/>